<dbReference type="InterPro" id="IPR016181">
    <property type="entry name" value="Acyl_CoA_acyltransferase"/>
</dbReference>
<dbReference type="Proteomes" id="UP001517247">
    <property type="component" value="Unassembled WGS sequence"/>
</dbReference>
<dbReference type="EMBL" id="SSHJ02000001">
    <property type="protein sequence ID" value="MFN0254131.1"/>
    <property type="molecule type" value="Genomic_DNA"/>
</dbReference>
<sequence>MTENVKIIQASDLNKKAKQQVLDLWNNEYPANLSYRNLAAFDNYLQNLTKLKHFLLTSDIDLILGWALTFERDGEKWFAIILSEKIKGKGYGRKMVDELKQIEPILNGWVIDHNNDKKLNGLTYVSPLKFYEKCGFDVQTDIRLELDKISAVKIKWLRKNNKGCH</sequence>
<evidence type="ECO:0000313" key="3">
    <source>
        <dbReference type="Proteomes" id="UP001517247"/>
    </source>
</evidence>
<dbReference type="SUPFAM" id="SSF55729">
    <property type="entry name" value="Acyl-CoA N-acyltransferases (Nat)"/>
    <property type="match status" value="1"/>
</dbReference>
<name>A0ABW9J0U3_9SPHI</name>
<dbReference type="RefSeq" id="WP_138721310.1">
    <property type="nucleotide sequence ID" value="NZ_SSHJ02000001.1"/>
</dbReference>
<evidence type="ECO:0000259" key="1">
    <source>
        <dbReference type="PROSITE" id="PS51186"/>
    </source>
</evidence>
<gene>
    <name evidence="2" type="ORF">E6A44_001000</name>
</gene>
<proteinExistence type="predicted"/>
<dbReference type="PROSITE" id="PS51186">
    <property type="entry name" value="GNAT"/>
    <property type="match status" value="1"/>
</dbReference>
<feature type="domain" description="N-acetyltransferase" evidence="1">
    <location>
        <begin position="8"/>
        <end position="158"/>
    </location>
</feature>
<accession>A0ABW9J0U3</accession>
<dbReference type="InterPro" id="IPR000182">
    <property type="entry name" value="GNAT_dom"/>
</dbReference>
<keyword evidence="3" id="KW-1185">Reference proteome</keyword>
<evidence type="ECO:0000313" key="2">
    <source>
        <dbReference type="EMBL" id="MFN0254131.1"/>
    </source>
</evidence>
<protein>
    <submittedName>
        <fullName evidence="2">GNAT family N-acetyltransferase</fullName>
    </submittedName>
</protein>
<reference evidence="2 3" key="1">
    <citation type="submission" date="2024-12" db="EMBL/GenBank/DDBJ databases">
        <authorList>
            <person name="Hu S."/>
        </authorList>
    </citation>
    <scope>NUCLEOTIDE SEQUENCE [LARGE SCALE GENOMIC DNA]</scope>
    <source>
        <strain evidence="2 3">THG-T11</strain>
    </source>
</reference>
<organism evidence="2 3">
    <name type="scientific">Pedobacter ureilyticus</name>
    <dbReference type="NCBI Taxonomy" id="1393051"/>
    <lineage>
        <taxon>Bacteria</taxon>
        <taxon>Pseudomonadati</taxon>
        <taxon>Bacteroidota</taxon>
        <taxon>Sphingobacteriia</taxon>
        <taxon>Sphingobacteriales</taxon>
        <taxon>Sphingobacteriaceae</taxon>
        <taxon>Pedobacter</taxon>
    </lineage>
</organism>
<comment type="caution">
    <text evidence="2">The sequence shown here is derived from an EMBL/GenBank/DDBJ whole genome shotgun (WGS) entry which is preliminary data.</text>
</comment>
<dbReference type="Gene3D" id="3.40.630.30">
    <property type="match status" value="1"/>
</dbReference>